<evidence type="ECO:0000313" key="1">
    <source>
        <dbReference type="EMBL" id="CAD9602671.1"/>
    </source>
</evidence>
<dbReference type="InterPro" id="IPR036188">
    <property type="entry name" value="FAD/NAD-bd_sf"/>
</dbReference>
<organism evidence="1">
    <name type="scientific">Zooxanthella nutricula</name>
    <dbReference type="NCBI Taxonomy" id="1333877"/>
    <lineage>
        <taxon>Eukaryota</taxon>
        <taxon>Sar</taxon>
        <taxon>Alveolata</taxon>
        <taxon>Dinophyceae</taxon>
        <taxon>Peridiniales</taxon>
        <taxon>Peridiniales incertae sedis</taxon>
        <taxon>Zooxanthella</taxon>
    </lineage>
</organism>
<dbReference type="SUPFAM" id="SSF51905">
    <property type="entry name" value="FAD/NAD(P)-binding domain"/>
    <property type="match status" value="1"/>
</dbReference>
<name>A0A7S2PJ42_9DINO</name>
<dbReference type="PANTHER" id="PTHR32098:SF5">
    <property type="entry name" value="LYCOPENE BETA_EPSILON CYCLASE PROTEIN"/>
    <property type="match status" value="1"/>
</dbReference>
<reference evidence="1" key="1">
    <citation type="submission" date="2021-01" db="EMBL/GenBank/DDBJ databases">
        <authorList>
            <person name="Corre E."/>
            <person name="Pelletier E."/>
            <person name="Niang G."/>
            <person name="Scheremetjew M."/>
            <person name="Finn R."/>
            <person name="Kale V."/>
            <person name="Holt S."/>
            <person name="Cochrane G."/>
            <person name="Meng A."/>
            <person name="Brown T."/>
            <person name="Cohen L."/>
        </authorList>
    </citation>
    <scope>NUCLEOTIDE SEQUENCE</scope>
    <source>
        <strain evidence="1">RCC3387</strain>
    </source>
</reference>
<dbReference type="PANTHER" id="PTHR32098">
    <property type="entry name" value="LYCOPENE BETA/EPSILON CYCLASE PROTEIN"/>
    <property type="match status" value="1"/>
</dbReference>
<dbReference type="AlphaFoldDB" id="A0A7S2PJ42"/>
<dbReference type="EMBL" id="HBGW01060432">
    <property type="protein sequence ID" value="CAD9602671.1"/>
    <property type="molecule type" value="Transcribed_RNA"/>
</dbReference>
<evidence type="ECO:0008006" key="2">
    <source>
        <dbReference type="Google" id="ProtNLM"/>
    </source>
</evidence>
<protein>
    <recommendedName>
        <fullName evidence="2">Squalene monooxygenase</fullName>
    </recommendedName>
</protein>
<sequence>MGNMSPISRQARGAVRPFGICIVVGTTATGFDVDNSLGDLIYTNSDLWTGDVPSGHPDGGLGSPRKQYYWEAFPTGASSTERTTYLFTYMDAAAERPTVEQQLEDYWDLLPTYQRHNAKAFANGKSVEEAVASGEIQLKRVLYGCFPTYKDSPLPPPAARVLAVGDASGIQSPLSFGGFGALTRHLRRIADAVVEAIDQGALAREDLAAVNAYLPNQAATWMFQRAMMVPIGDQRPADFVNRLLRTNFQIMSDLGPEVLKPFNQDVVQPRPLSRVLVEAVKRDPLNTPLLVYHIGPLLLADWLSHFSAMLAFDLAHHALGPAVRAAAASLEEAGDGRAAFRLRRLAEQWEFGSGQDYKL</sequence>
<gene>
    <name evidence="1" type="ORF">BRAN1462_LOCUS38506</name>
</gene>
<proteinExistence type="predicted"/>
<accession>A0A7S2PJ42</accession>